<dbReference type="Proteomes" id="UP000694864">
    <property type="component" value="Chromosome 9"/>
</dbReference>
<dbReference type="Gene3D" id="3.40.50.1820">
    <property type="entry name" value="alpha/beta hydrolase"/>
    <property type="match status" value="1"/>
</dbReference>
<evidence type="ECO:0000313" key="4">
    <source>
        <dbReference type="RefSeq" id="XP_010426624.1"/>
    </source>
</evidence>
<dbReference type="Pfam" id="PF00561">
    <property type="entry name" value="Abhydrolase_1"/>
    <property type="match status" value="1"/>
</dbReference>
<proteinExistence type="inferred from homology"/>
<feature type="domain" description="AB hydrolase-1" evidence="2">
    <location>
        <begin position="125"/>
        <end position="363"/>
    </location>
</feature>
<keyword evidence="3" id="KW-1185">Reference proteome</keyword>
<evidence type="ECO:0000259" key="2">
    <source>
        <dbReference type="Pfam" id="PF00561"/>
    </source>
</evidence>
<dbReference type="RefSeq" id="XP_010426624.1">
    <property type="nucleotide sequence ID" value="XM_010428322.2"/>
</dbReference>
<evidence type="ECO:0000256" key="1">
    <source>
        <dbReference type="ARBA" id="ARBA00010884"/>
    </source>
</evidence>
<dbReference type="SUPFAM" id="SSF53474">
    <property type="entry name" value="alpha/beta-Hydrolases"/>
    <property type="match status" value="1"/>
</dbReference>
<dbReference type="PANTHER" id="PTHR10794:SF84">
    <property type="entry name" value="ESTERASE_LIPASE_THIOESTERASE FAMILY PROTEIN"/>
    <property type="match status" value="1"/>
</dbReference>
<organism evidence="3 4">
    <name type="scientific">Camelina sativa</name>
    <name type="common">False flax</name>
    <name type="synonym">Myagrum sativum</name>
    <dbReference type="NCBI Taxonomy" id="90675"/>
    <lineage>
        <taxon>Eukaryota</taxon>
        <taxon>Viridiplantae</taxon>
        <taxon>Streptophyta</taxon>
        <taxon>Embryophyta</taxon>
        <taxon>Tracheophyta</taxon>
        <taxon>Spermatophyta</taxon>
        <taxon>Magnoliopsida</taxon>
        <taxon>eudicotyledons</taxon>
        <taxon>Gunneridae</taxon>
        <taxon>Pentapetalae</taxon>
        <taxon>rosids</taxon>
        <taxon>malvids</taxon>
        <taxon>Brassicales</taxon>
        <taxon>Brassicaceae</taxon>
        <taxon>Camelineae</taxon>
        <taxon>Camelina</taxon>
    </lineage>
</organism>
<gene>
    <name evidence="4" type="primary">LOC104711625</name>
</gene>
<reference evidence="4" key="2">
    <citation type="submission" date="2025-08" db="UniProtKB">
        <authorList>
            <consortium name="RefSeq"/>
        </authorList>
    </citation>
    <scope>IDENTIFICATION</scope>
    <source>
        <tissue evidence="4">Leaf</tissue>
    </source>
</reference>
<dbReference type="InterPro" id="IPR029058">
    <property type="entry name" value="AB_hydrolase_fold"/>
</dbReference>
<dbReference type="PANTHER" id="PTHR10794">
    <property type="entry name" value="ABHYDROLASE DOMAIN-CONTAINING PROTEIN"/>
    <property type="match status" value="1"/>
</dbReference>
<protein>
    <submittedName>
        <fullName evidence="4">Embryogenesis-associated protein EMB8-like</fullName>
    </submittedName>
</protein>
<sequence>MATIVFATSSPLITTVRIPRRRFSVFSAANSKLPEISRTYHHSSLEVIGGGTDRFLPALKDSLVKPYNACPLTGFNRHVETIYAAFYRSVPSGRLRRECLRTKDDGSVALDWVAGDDGYLSPESPILILLPGLTGGSQDSYVRHMLLRARSNKWRCVVFNSRGCGDSPVTTPQFYSDSFLGDICEVIAHVGDKFPNANLYAAGWSLGGNILVNYLGQESHNCPLTAAVSLCNPFDLVIADEDFHKGFNNVYDKALSRSLRRIFSKHSLLFEDIGGEFNIPLAANAETLRDFAEGVTRVSFGFKSVDEYYSKSSSSKVIKHVRIPLLCIQAANDPIAPERGIPRDDIKANPNCMLIVTPRGGHLGWVAGEEAPNGAPWTDPVVMQFLQFVESRETISGERSFEDVQQILV</sequence>
<dbReference type="InterPro" id="IPR050960">
    <property type="entry name" value="AB_hydrolase_4_sf"/>
</dbReference>
<reference evidence="3" key="1">
    <citation type="journal article" date="2014" name="Nat. Commun.">
        <title>The emerging biofuel crop Camelina sativa retains a highly undifferentiated hexaploid genome structure.</title>
        <authorList>
            <person name="Kagale S."/>
            <person name="Koh C."/>
            <person name="Nixon J."/>
            <person name="Bollina V."/>
            <person name="Clarke W.E."/>
            <person name="Tuteja R."/>
            <person name="Spillane C."/>
            <person name="Robinson S.J."/>
            <person name="Links M.G."/>
            <person name="Clarke C."/>
            <person name="Higgins E.E."/>
            <person name="Huebert T."/>
            <person name="Sharpe A.G."/>
            <person name="Parkin I.A."/>
        </authorList>
    </citation>
    <scope>NUCLEOTIDE SEQUENCE [LARGE SCALE GENOMIC DNA]</scope>
    <source>
        <strain evidence="3">cv. DH55</strain>
    </source>
</reference>
<comment type="similarity">
    <text evidence="1">Belongs to the AB hydrolase superfamily. AB hydrolase 4 family.</text>
</comment>
<accession>A0ABM0THT8</accession>
<name>A0ABM0THT8_CAMSA</name>
<dbReference type="InterPro" id="IPR012020">
    <property type="entry name" value="ABHD4"/>
</dbReference>
<dbReference type="GeneID" id="104711625"/>
<dbReference type="PIRSF" id="PIRSF005211">
    <property type="entry name" value="Ab_hydro_YheT"/>
    <property type="match status" value="1"/>
</dbReference>
<evidence type="ECO:0000313" key="3">
    <source>
        <dbReference type="Proteomes" id="UP000694864"/>
    </source>
</evidence>
<dbReference type="InterPro" id="IPR000073">
    <property type="entry name" value="AB_hydrolase_1"/>
</dbReference>